<dbReference type="NCBIfam" id="TIGR03871">
    <property type="entry name" value="ABC_peri_MoxJ_2"/>
    <property type="match status" value="1"/>
</dbReference>
<organism evidence="3 4">
    <name type="scientific">Modicisalibacter luteus</name>
    <dbReference type="NCBI Taxonomy" id="453962"/>
    <lineage>
        <taxon>Bacteria</taxon>
        <taxon>Pseudomonadati</taxon>
        <taxon>Pseudomonadota</taxon>
        <taxon>Gammaproteobacteria</taxon>
        <taxon>Oceanospirillales</taxon>
        <taxon>Halomonadaceae</taxon>
        <taxon>Modicisalibacter</taxon>
    </lineage>
</organism>
<evidence type="ECO:0000313" key="4">
    <source>
        <dbReference type="Proteomes" id="UP001595640"/>
    </source>
</evidence>
<dbReference type="EMBL" id="JBHRUH010000011">
    <property type="protein sequence ID" value="MFC3291592.1"/>
    <property type="molecule type" value="Genomic_DNA"/>
</dbReference>
<feature type="domain" description="Solute-binding protein family 3/N-terminal" evidence="2">
    <location>
        <begin position="39"/>
        <end position="276"/>
    </location>
</feature>
<dbReference type="RefSeq" id="WP_019018937.1">
    <property type="nucleotide sequence ID" value="NZ_BMXD01000005.1"/>
</dbReference>
<feature type="signal peptide" evidence="1">
    <location>
        <begin position="1"/>
        <end position="31"/>
    </location>
</feature>
<comment type="caution">
    <text evidence="3">The sequence shown here is derived from an EMBL/GenBank/DDBJ whole genome shotgun (WGS) entry which is preliminary data.</text>
</comment>
<keyword evidence="4" id="KW-1185">Reference proteome</keyword>
<reference evidence="4" key="1">
    <citation type="journal article" date="2019" name="Int. J. Syst. Evol. Microbiol.">
        <title>The Global Catalogue of Microorganisms (GCM) 10K type strain sequencing project: providing services to taxonomists for standard genome sequencing and annotation.</title>
        <authorList>
            <consortium name="The Broad Institute Genomics Platform"/>
            <consortium name="The Broad Institute Genome Sequencing Center for Infectious Disease"/>
            <person name="Wu L."/>
            <person name="Ma J."/>
        </authorList>
    </citation>
    <scope>NUCLEOTIDE SEQUENCE [LARGE SCALE GENOMIC DNA]</scope>
    <source>
        <strain evidence="4">KCTC 12847</strain>
    </source>
</reference>
<evidence type="ECO:0000259" key="2">
    <source>
        <dbReference type="SMART" id="SM00062"/>
    </source>
</evidence>
<dbReference type="Proteomes" id="UP001595640">
    <property type="component" value="Unassembled WGS sequence"/>
</dbReference>
<keyword evidence="1" id="KW-0732">Signal</keyword>
<evidence type="ECO:0000256" key="1">
    <source>
        <dbReference type="SAM" id="SignalP"/>
    </source>
</evidence>
<dbReference type="InterPro" id="IPR022448">
    <property type="entry name" value="Quinoprotein_dehydrogenase"/>
</dbReference>
<feature type="chain" id="PRO_5047381177" evidence="1">
    <location>
        <begin position="32"/>
        <end position="299"/>
    </location>
</feature>
<dbReference type="Gene3D" id="3.40.190.10">
    <property type="entry name" value="Periplasmic binding protein-like II"/>
    <property type="match status" value="2"/>
</dbReference>
<name>A0ABV7M012_9GAMM</name>
<accession>A0ABV7M012</accession>
<dbReference type="InterPro" id="IPR001638">
    <property type="entry name" value="Solute-binding_3/MltF_N"/>
</dbReference>
<evidence type="ECO:0000313" key="3">
    <source>
        <dbReference type="EMBL" id="MFC3291592.1"/>
    </source>
</evidence>
<sequence length="299" mass="33349">MIIRLPTPLIRRSLFALGLLGIPLLAGSAFAAQTPAAESLRVCADPSNMPFSNEQQEGFENKIAEFLGSKLGVPVEYDWLPEQMGFARNTLKRWLPEEQRYACDLIVRVGSAFEVGKATRPYYRSTYVLAYVKGRGLDGVASPSDLATLPAETKQSLRIGAFTGSPTVDWMLKHDLIDQLVSYRAQSGSWEEDPSDMVTQDLVNGDIDVAMIWGPIGGYYAETVDEVDIEVVPFQRSDGGRFDFPVSMGVRYGNDQWLATVQQLIDDNHEEILDILRDYHVPLVPLQPEDHRPPVDDDD</sequence>
<gene>
    <name evidence="3" type="ORF">ACFOEI_05890</name>
</gene>
<proteinExistence type="predicted"/>
<protein>
    <submittedName>
        <fullName evidence="3">Quinoprotein dehydrogenase-associated putative ABC transporter substrate-binding protein</fullName>
    </submittedName>
</protein>
<dbReference type="SMART" id="SM00062">
    <property type="entry name" value="PBPb"/>
    <property type="match status" value="1"/>
</dbReference>
<dbReference type="SUPFAM" id="SSF53850">
    <property type="entry name" value="Periplasmic binding protein-like II"/>
    <property type="match status" value="1"/>
</dbReference>